<proteinExistence type="predicted"/>
<feature type="compositionally biased region" description="Low complexity" evidence="1">
    <location>
        <begin position="52"/>
        <end position="84"/>
    </location>
</feature>
<protein>
    <submittedName>
        <fullName evidence="2">Uncharacterized protein</fullName>
    </submittedName>
</protein>
<evidence type="ECO:0000256" key="1">
    <source>
        <dbReference type="SAM" id="MobiDB-lite"/>
    </source>
</evidence>
<dbReference type="EMBL" id="GBRH01206846">
    <property type="protein sequence ID" value="JAD91049.1"/>
    <property type="molecule type" value="Transcribed_RNA"/>
</dbReference>
<sequence>MELSRRTWRRRKSLLRIYTVNFNWRNRPARRRYHLADLKSMRSLPSSETLLVTTRQSTATVQTTTSLRSRSHSSPSSTHGNQPT</sequence>
<accession>A0A0A9DR37</accession>
<feature type="region of interest" description="Disordered" evidence="1">
    <location>
        <begin position="49"/>
        <end position="84"/>
    </location>
</feature>
<reference evidence="2" key="2">
    <citation type="journal article" date="2015" name="Data Brief">
        <title>Shoot transcriptome of the giant reed, Arundo donax.</title>
        <authorList>
            <person name="Barrero R.A."/>
            <person name="Guerrero F.D."/>
            <person name="Moolhuijzen P."/>
            <person name="Goolsby J.A."/>
            <person name="Tidwell J."/>
            <person name="Bellgard S.E."/>
            <person name="Bellgard M.I."/>
        </authorList>
    </citation>
    <scope>NUCLEOTIDE SEQUENCE</scope>
    <source>
        <tissue evidence="2">Shoot tissue taken approximately 20 cm above the soil surface</tissue>
    </source>
</reference>
<reference evidence="2" key="1">
    <citation type="submission" date="2014-09" db="EMBL/GenBank/DDBJ databases">
        <authorList>
            <person name="Magalhaes I.L.F."/>
            <person name="Oliveira U."/>
            <person name="Santos F.R."/>
            <person name="Vidigal T.H.D.A."/>
            <person name="Brescovit A.D."/>
            <person name="Santos A.J."/>
        </authorList>
    </citation>
    <scope>NUCLEOTIDE SEQUENCE</scope>
    <source>
        <tissue evidence="2">Shoot tissue taken approximately 20 cm above the soil surface</tissue>
    </source>
</reference>
<dbReference type="AlphaFoldDB" id="A0A0A9DR37"/>
<name>A0A0A9DR37_ARUDO</name>
<evidence type="ECO:0000313" key="2">
    <source>
        <dbReference type="EMBL" id="JAD91049.1"/>
    </source>
</evidence>
<organism evidence="2">
    <name type="scientific">Arundo donax</name>
    <name type="common">Giant reed</name>
    <name type="synonym">Donax arundinaceus</name>
    <dbReference type="NCBI Taxonomy" id="35708"/>
    <lineage>
        <taxon>Eukaryota</taxon>
        <taxon>Viridiplantae</taxon>
        <taxon>Streptophyta</taxon>
        <taxon>Embryophyta</taxon>
        <taxon>Tracheophyta</taxon>
        <taxon>Spermatophyta</taxon>
        <taxon>Magnoliopsida</taxon>
        <taxon>Liliopsida</taxon>
        <taxon>Poales</taxon>
        <taxon>Poaceae</taxon>
        <taxon>PACMAD clade</taxon>
        <taxon>Arundinoideae</taxon>
        <taxon>Arundineae</taxon>
        <taxon>Arundo</taxon>
    </lineage>
</organism>